<dbReference type="RefSeq" id="WP_105062153.1">
    <property type="nucleotide sequence ID" value="NZ_MSCJ01000003.1"/>
</dbReference>
<proteinExistence type="predicted"/>
<dbReference type="OrthoDB" id="6104586at2"/>
<dbReference type="Gene3D" id="3.40.50.1980">
    <property type="entry name" value="Nitrogenase molybdenum iron protein domain"/>
    <property type="match status" value="1"/>
</dbReference>
<dbReference type="GO" id="GO:0046872">
    <property type="term" value="F:metal ion binding"/>
    <property type="evidence" value="ECO:0007669"/>
    <property type="project" value="InterPro"/>
</dbReference>
<keyword evidence="1" id="KW-0732">Signal</keyword>
<name>A0A2S7VJL0_PHOAN</name>
<sequence>MFLLNKFSTSMRKTQTVFFGACLSAAVLMPTSVAYAKDILTATPVTYMLATELTKETGITTEYLPPKRYGVTRLPNWFSTKGADVASNASKTAKAAITLGAIWPNDPLFVHAREGNINIVEIDASQAISPRAQGVAALRLSDGNTSLYAWLNPTNLTRMAAIVSDDLQRLWPEKALQIEKNQQALMIDVRKLINRQQDTLIQADVNAVVLLSAELEDFASGNQLFVVERMTKPELEWTDADKAQLSRLLKEDPSLTILTTKTLSQNMKPFVSADTKVIVIDSLDRWGRGGIDTKQPLKRWEVKL</sequence>
<feature type="signal peptide" evidence="1">
    <location>
        <begin position="1"/>
        <end position="36"/>
    </location>
</feature>
<feature type="chain" id="PRO_5015443355" evidence="1">
    <location>
        <begin position="37"/>
        <end position="304"/>
    </location>
</feature>
<dbReference type="GO" id="GO:0030001">
    <property type="term" value="P:metal ion transport"/>
    <property type="evidence" value="ECO:0007669"/>
    <property type="project" value="InterPro"/>
</dbReference>
<protein>
    <submittedName>
        <fullName evidence="2">ABC transporter substrate-binding protein</fullName>
    </submittedName>
</protein>
<dbReference type="EMBL" id="MSCJ01000003">
    <property type="protein sequence ID" value="PQJ62343.1"/>
    <property type="molecule type" value="Genomic_DNA"/>
</dbReference>
<evidence type="ECO:0000313" key="2">
    <source>
        <dbReference type="EMBL" id="PQJ62343.1"/>
    </source>
</evidence>
<evidence type="ECO:0000256" key="1">
    <source>
        <dbReference type="SAM" id="SignalP"/>
    </source>
</evidence>
<organism evidence="2 3">
    <name type="scientific">Photobacterium angustum</name>
    <dbReference type="NCBI Taxonomy" id="661"/>
    <lineage>
        <taxon>Bacteria</taxon>
        <taxon>Pseudomonadati</taxon>
        <taxon>Pseudomonadota</taxon>
        <taxon>Gammaproteobacteria</taxon>
        <taxon>Vibrionales</taxon>
        <taxon>Vibrionaceae</taxon>
        <taxon>Photobacterium</taxon>
    </lineage>
</organism>
<dbReference type="Pfam" id="PF01297">
    <property type="entry name" value="ZnuA"/>
    <property type="match status" value="1"/>
</dbReference>
<dbReference type="InterPro" id="IPR006127">
    <property type="entry name" value="ZnuA-like"/>
</dbReference>
<dbReference type="SUPFAM" id="SSF53807">
    <property type="entry name" value="Helical backbone' metal receptor"/>
    <property type="match status" value="1"/>
</dbReference>
<reference evidence="2 3" key="1">
    <citation type="submission" date="2016-12" db="EMBL/GenBank/DDBJ databases">
        <title>Diversity of luminous bacteria.</title>
        <authorList>
            <person name="Yoshizawa S."/>
            <person name="Kogure K."/>
        </authorList>
    </citation>
    <scope>NUCLEOTIDE SEQUENCE [LARGE SCALE GENOMIC DNA]</scope>
    <source>
        <strain evidence="2 3">LC1-200</strain>
    </source>
</reference>
<accession>A0A2S7VJL0</accession>
<dbReference type="AlphaFoldDB" id="A0A2S7VJL0"/>
<gene>
    <name evidence="2" type="ORF">BTO08_19085</name>
</gene>
<comment type="caution">
    <text evidence="2">The sequence shown here is derived from an EMBL/GenBank/DDBJ whole genome shotgun (WGS) entry which is preliminary data.</text>
</comment>
<dbReference type="Proteomes" id="UP000238730">
    <property type="component" value="Unassembled WGS sequence"/>
</dbReference>
<evidence type="ECO:0000313" key="3">
    <source>
        <dbReference type="Proteomes" id="UP000238730"/>
    </source>
</evidence>